<reference evidence="1" key="1">
    <citation type="journal article" date="2015" name="Nature">
        <title>Complex archaea that bridge the gap between prokaryotes and eukaryotes.</title>
        <authorList>
            <person name="Spang A."/>
            <person name="Saw J.H."/>
            <person name="Jorgensen S.L."/>
            <person name="Zaremba-Niedzwiedzka K."/>
            <person name="Martijn J."/>
            <person name="Lind A.E."/>
            <person name="van Eijk R."/>
            <person name="Schleper C."/>
            <person name="Guy L."/>
            <person name="Ettema T.J."/>
        </authorList>
    </citation>
    <scope>NUCLEOTIDE SEQUENCE</scope>
</reference>
<protein>
    <submittedName>
        <fullName evidence="1">Uncharacterized protein</fullName>
    </submittedName>
</protein>
<organism evidence="1">
    <name type="scientific">marine sediment metagenome</name>
    <dbReference type="NCBI Taxonomy" id="412755"/>
    <lineage>
        <taxon>unclassified sequences</taxon>
        <taxon>metagenomes</taxon>
        <taxon>ecological metagenomes</taxon>
    </lineage>
</organism>
<accession>A0A0F9GY95</accession>
<comment type="caution">
    <text evidence="1">The sequence shown here is derived from an EMBL/GenBank/DDBJ whole genome shotgun (WGS) entry which is preliminary data.</text>
</comment>
<sequence>FPKWQNKEFFEWLTDIYRKDDYGVVIYRKYTAILEELGIEVVKAVKEVKEP</sequence>
<proteinExistence type="predicted"/>
<dbReference type="AlphaFoldDB" id="A0A0F9GY95"/>
<evidence type="ECO:0000313" key="1">
    <source>
        <dbReference type="EMBL" id="KKL74305.1"/>
    </source>
</evidence>
<dbReference type="EMBL" id="LAZR01024699">
    <property type="protein sequence ID" value="KKL74305.1"/>
    <property type="molecule type" value="Genomic_DNA"/>
</dbReference>
<gene>
    <name evidence="1" type="ORF">LCGC14_2066170</name>
</gene>
<name>A0A0F9GY95_9ZZZZ</name>
<feature type="non-terminal residue" evidence="1">
    <location>
        <position position="1"/>
    </location>
</feature>